<accession>A0A921YWR3</accession>
<protein>
    <submittedName>
        <fullName evidence="2">Uncharacterized protein</fullName>
    </submittedName>
</protein>
<organism evidence="2 3">
    <name type="scientific">Manduca sexta</name>
    <name type="common">Tobacco hawkmoth</name>
    <name type="synonym">Tobacco hornworm</name>
    <dbReference type="NCBI Taxonomy" id="7130"/>
    <lineage>
        <taxon>Eukaryota</taxon>
        <taxon>Metazoa</taxon>
        <taxon>Ecdysozoa</taxon>
        <taxon>Arthropoda</taxon>
        <taxon>Hexapoda</taxon>
        <taxon>Insecta</taxon>
        <taxon>Pterygota</taxon>
        <taxon>Neoptera</taxon>
        <taxon>Endopterygota</taxon>
        <taxon>Lepidoptera</taxon>
        <taxon>Glossata</taxon>
        <taxon>Ditrysia</taxon>
        <taxon>Bombycoidea</taxon>
        <taxon>Sphingidae</taxon>
        <taxon>Sphinginae</taxon>
        <taxon>Sphingini</taxon>
        <taxon>Manduca</taxon>
    </lineage>
</organism>
<evidence type="ECO:0000256" key="1">
    <source>
        <dbReference type="SAM" id="MobiDB-lite"/>
    </source>
</evidence>
<evidence type="ECO:0000313" key="2">
    <source>
        <dbReference type="EMBL" id="KAG6446440.1"/>
    </source>
</evidence>
<feature type="non-terminal residue" evidence="2">
    <location>
        <position position="1"/>
    </location>
</feature>
<proteinExistence type="predicted"/>
<dbReference type="Proteomes" id="UP000791440">
    <property type="component" value="Unassembled WGS sequence"/>
</dbReference>
<reference evidence="2" key="1">
    <citation type="journal article" date="2016" name="Insect Biochem. Mol. Biol.">
        <title>Multifaceted biological insights from a draft genome sequence of the tobacco hornworm moth, Manduca sexta.</title>
        <authorList>
            <person name="Kanost M.R."/>
            <person name="Arrese E.L."/>
            <person name="Cao X."/>
            <person name="Chen Y.R."/>
            <person name="Chellapilla S."/>
            <person name="Goldsmith M.R."/>
            <person name="Grosse-Wilde E."/>
            <person name="Heckel D.G."/>
            <person name="Herndon N."/>
            <person name="Jiang H."/>
            <person name="Papanicolaou A."/>
            <person name="Qu J."/>
            <person name="Soulages J.L."/>
            <person name="Vogel H."/>
            <person name="Walters J."/>
            <person name="Waterhouse R.M."/>
            <person name="Ahn S.J."/>
            <person name="Almeida F.C."/>
            <person name="An C."/>
            <person name="Aqrawi P."/>
            <person name="Bretschneider A."/>
            <person name="Bryant W.B."/>
            <person name="Bucks S."/>
            <person name="Chao H."/>
            <person name="Chevignon G."/>
            <person name="Christen J.M."/>
            <person name="Clarke D.F."/>
            <person name="Dittmer N.T."/>
            <person name="Ferguson L.C.F."/>
            <person name="Garavelou S."/>
            <person name="Gordon K.H.J."/>
            <person name="Gunaratna R.T."/>
            <person name="Han Y."/>
            <person name="Hauser F."/>
            <person name="He Y."/>
            <person name="Heidel-Fischer H."/>
            <person name="Hirsh A."/>
            <person name="Hu Y."/>
            <person name="Jiang H."/>
            <person name="Kalra D."/>
            <person name="Klinner C."/>
            <person name="Konig C."/>
            <person name="Kovar C."/>
            <person name="Kroll A.R."/>
            <person name="Kuwar S.S."/>
            <person name="Lee S.L."/>
            <person name="Lehman R."/>
            <person name="Li K."/>
            <person name="Li Z."/>
            <person name="Liang H."/>
            <person name="Lovelace S."/>
            <person name="Lu Z."/>
            <person name="Mansfield J.H."/>
            <person name="McCulloch K.J."/>
            <person name="Mathew T."/>
            <person name="Morton B."/>
            <person name="Muzny D.M."/>
            <person name="Neunemann D."/>
            <person name="Ongeri F."/>
            <person name="Pauchet Y."/>
            <person name="Pu L.L."/>
            <person name="Pyrousis I."/>
            <person name="Rao X.J."/>
            <person name="Redding A."/>
            <person name="Roesel C."/>
            <person name="Sanchez-Gracia A."/>
            <person name="Schaack S."/>
            <person name="Shukla A."/>
            <person name="Tetreau G."/>
            <person name="Wang Y."/>
            <person name="Xiong G.H."/>
            <person name="Traut W."/>
            <person name="Walsh T.K."/>
            <person name="Worley K.C."/>
            <person name="Wu D."/>
            <person name="Wu W."/>
            <person name="Wu Y.Q."/>
            <person name="Zhang X."/>
            <person name="Zou Z."/>
            <person name="Zucker H."/>
            <person name="Briscoe A.D."/>
            <person name="Burmester T."/>
            <person name="Clem R.J."/>
            <person name="Feyereisen R."/>
            <person name="Grimmelikhuijzen C.J.P."/>
            <person name="Hamodrakas S.J."/>
            <person name="Hansson B.S."/>
            <person name="Huguet E."/>
            <person name="Jermiin L.S."/>
            <person name="Lan Q."/>
            <person name="Lehman H.K."/>
            <person name="Lorenzen M."/>
            <person name="Merzendorfer H."/>
            <person name="Michalopoulos I."/>
            <person name="Morton D.B."/>
            <person name="Muthukrishnan S."/>
            <person name="Oakeshott J.G."/>
            <person name="Palmer W."/>
            <person name="Park Y."/>
            <person name="Passarelli A.L."/>
            <person name="Rozas J."/>
            <person name="Schwartz L.M."/>
            <person name="Smith W."/>
            <person name="Southgate A."/>
            <person name="Vilcinskas A."/>
            <person name="Vogt R."/>
            <person name="Wang P."/>
            <person name="Werren J."/>
            <person name="Yu X.Q."/>
            <person name="Zhou J.J."/>
            <person name="Brown S.J."/>
            <person name="Scherer S.E."/>
            <person name="Richards S."/>
            <person name="Blissard G.W."/>
        </authorList>
    </citation>
    <scope>NUCLEOTIDE SEQUENCE</scope>
</reference>
<feature type="region of interest" description="Disordered" evidence="1">
    <location>
        <begin position="14"/>
        <end position="46"/>
    </location>
</feature>
<sequence>HLWITRRARGVATAAPLSHDHSGDLETSATAASASPSSQRTAHDTRDERQWRHREFYFEAFQDCLAHALHFDNSVKVIVAELRQVLAVIGAMQIALQKLAVKVEPGSGNEPGHGRAARVVGEQSGLGACHHQCC</sequence>
<dbReference type="EMBL" id="JH668332">
    <property type="protein sequence ID" value="KAG6446440.1"/>
    <property type="molecule type" value="Genomic_DNA"/>
</dbReference>
<evidence type="ECO:0000313" key="3">
    <source>
        <dbReference type="Proteomes" id="UP000791440"/>
    </source>
</evidence>
<keyword evidence="3" id="KW-1185">Reference proteome</keyword>
<gene>
    <name evidence="2" type="ORF">O3G_MSEX004418</name>
</gene>
<name>A0A921YWR3_MANSE</name>
<dbReference type="AlphaFoldDB" id="A0A921YWR3"/>
<comment type="caution">
    <text evidence="2">The sequence shown here is derived from an EMBL/GenBank/DDBJ whole genome shotgun (WGS) entry which is preliminary data.</text>
</comment>
<feature type="compositionally biased region" description="Low complexity" evidence="1">
    <location>
        <begin position="27"/>
        <end position="40"/>
    </location>
</feature>
<reference evidence="2" key="2">
    <citation type="submission" date="2020-12" db="EMBL/GenBank/DDBJ databases">
        <authorList>
            <person name="Kanost M."/>
        </authorList>
    </citation>
    <scope>NUCLEOTIDE SEQUENCE</scope>
</reference>